<keyword evidence="3" id="KW-1185">Reference proteome</keyword>
<feature type="chain" id="PRO_5045060827" description="Lipoprotein" evidence="1">
    <location>
        <begin position="22"/>
        <end position="150"/>
    </location>
</feature>
<protein>
    <recommendedName>
        <fullName evidence="4">Lipoprotein</fullName>
    </recommendedName>
</protein>
<evidence type="ECO:0008006" key="4">
    <source>
        <dbReference type="Google" id="ProtNLM"/>
    </source>
</evidence>
<dbReference type="PROSITE" id="PS51257">
    <property type="entry name" value="PROKAR_LIPOPROTEIN"/>
    <property type="match status" value="1"/>
</dbReference>
<organism evidence="2 3">
    <name type="scientific">Microbulbifer epialgicus</name>
    <dbReference type="NCBI Taxonomy" id="393907"/>
    <lineage>
        <taxon>Bacteria</taxon>
        <taxon>Pseudomonadati</taxon>
        <taxon>Pseudomonadota</taxon>
        <taxon>Gammaproteobacteria</taxon>
        <taxon>Cellvibrionales</taxon>
        <taxon>Microbulbiferaceae</taxon>
        <taxon>Microbulbifer</taxon>
    </lineage>
</organism>
<dbReference type="Proteomes" id="UP001569428">
    <property type="component" value="Unassembled WGS sequence"/>
</dbReference>
<name>A0ABV4P2A8_9GAMM</name>
<evidence type="ECO:0000313" key="2">
    <source>
        <dbReference type="EMBL" id="MFA0812429.1"/>
    </source>
</evidence>
<keyword evidence="1" id="KW-0732">Signal</keyword>
<sequence>MIKRIFTVCAFAGAFTLAGCATIFDGANQDIIVSTLNDNSPEQTRCNIKNEEGEWRVIANTTSVIHKDGNQLQVECENESQKGTGSASPSFQAQWLLLDLVWDGCILTASCIIDGVNNAFYKYPSSVMVNMAEKSEVVPEVKPQGELKEK</sequence>
<dbReference type="EMBL" id="JBGMEK010000041">
    <property type="protein sequence ID" value="MFA0812429.1"/>
    <property type="molecule type" value="Genomic_DNA"/>
</dbReference>
<reference evidence="2 3" key="1">
    <citation type="submission" date="2024-08" db="EMBL/GenBank/DDBJ databases">
        <authorList>
            <person name="Ishaq N."/>
        </authorList>
    </citation>
    <scope>NUCLEOTIDE SEQUENCE [LARGE SCALE GENOMIC DNA]</scope>
    <source>
        <strain evidence="2 3">DSM 18651</strain>
    </source>
</reference>
<proteinExistence type="predicted"/>
<dbReference type="RefSeq" id="WP_371840099.1">
    <property type="nucleotide sequence ID" value="NZ_JBGMEK010000041.1"/>
</dbReference>
<accession>A0ABV4P2A8</accession>
<comment type="caution">
    <text evidence="2">The sequence shown here is derived from an EMBL/GenBank/DDBJ whole genome shotgun (WGS) entry which is preliminary data.</text>
</comment>
<feature type="signal peptide" evidence="1">
    <location>
        <begin position="1"/>
        <end position="21"/>
    </location>
</feature>
<evidence type="ECO:0000256" key="1">
    <source>
        <dbReference type="SAM" id="SignalP"/>
    </source>
</evidence>
<gene>
    <name evidence="2" type="ORF">ACCI49_16070</name>
</gene>
<evidence type="ECO:0000313" key="3">
    <source>
        <dbReference type="Proteomes" id="UP001569428"/>
    </source>
</evidence>